<feature type="domain" description="NodB homology" evidence="3">
    <location>
        <begin position="91"/>
        <end position="298"/>
    </location>
</feature>
<accession>A0ABU5ZMP0</accession>
<comment type="caution">
    <text evidence="4">The sequence shown here is derived from an EMBL/GenBank/DDBJ whole genome shotgun (WGS) entry which is preliminary data.</text>
</comment>
<dbReference type="PROSITE" id="PS51677">
    <property type="entry name" value="NODB"/>
    <property type="match status" value="1"/>
</dbReference>
<dbReference type="InterPro" id="IPR011330">
    <property type="entry name" value="Glyco_hydro/deAcase_b/a-brl"/>
</dbReference>
<evidence type="ECO:0000256" key="2">
    <source>
        <dbReference type="ARBA" id="ARBA00022729"/>
    </source>
</evidence>
<protein>
    <submittedName>
        <fullName evidence="4">Polysaccharide deacetylase family protein</fullName>
        <ecNumber evidence="4">3.-.-.-</ecNumber>
    </submittedName>
</protein>
<keyword evidence="4" id="KW-0378">Hydrolase</keyword>
<dbReference type="GO" id="GO:0016787">
    <property type="term" value="F:hydrolase activity"/>
    <property type="evidence" value="ECO:0007669"/>
    <property type="project" value="UniProtKB-KW"/>
</dbReference>
<dbReference type="PANTHER" id="PTHR34216">
    <property type="match status" value="1"/>
</dbReference>
<evidence type="ECO:0000313" key="4">
    <source>
        <dbReference type="EMBL" id="MEB3103768.1"/>
    </source>
</evidence>
<proteinExistence type="predicted"/>
<dbReference type="EMBL" id="JAYJLD010000049">
    <property type="protein sequence ID" value="MEB3103768.1"/>
    <property type="molecule type" value="Genomic_DNA"/>
</dbReference>
<gene>
    <name evidence="4" type="ORF">VF724_19235</name>
</gene>
<evidence type="ECO:0000256" key="1">
    <source>
        <dbReference type="ARBA" id="ARBA00004613"/>
    </source>
</evidence>
<dbReference type="PANTHER" id="PTHR34216:SF3">
    <property type="entry name" value="POLY-BETA-1,6-N-ACETYL-D-GLUCOSAMINE N-DEACETYLASE"/>
    <property type="match status" value="1"/>
</dbReference>
<organism evidence="4 5">
    <name type="scientific">Ferviditalea candida</name>
    <dbReference type="NCBI Taxonomy" id="3108399"/>
    <lineage>
        <taxon>Bacteria</taxon>
        <taxon>Bacillati</taxon>
        <taxon>Bacillota</taxon>
        <taxon>Bacilli</taxon>
        <taxon>Bacillales</taxon>
        <taxon>Paenibacillaceae</taxon>
        <taxon>Ferviditalea</taxon>
    </lineage>
</organism>
<dbReference type="Proteomes" id="UP001310386">
    <property type="component" value="Unassembled WGS sequence"/>
</dbReference>
<dbReference type="Gene3D" id="3.20.20.370">
    <property type="entry name" value="Glycoside hydrolase/deacetylase"/>
    <property type="match status" value="1"/>
</dbReference>
<evidence type="ECO:0000259" key="3">
    <source>
        <dbReference type="PROSITE" id="PS51677"/>
    </source>
</evidence>
<dbReference type="SUPFAM" id="SSF88713">
    <property type="entry name" value="Glycoside hydrolase/deacetylase"/>
    <property type="match status" value="1"/>
</dbReference>
<dbReference type="RefSeq" id="WP_371755894.1">
    <property type="nucleotide sequence ID" value="NZ_JAYJLD010000049.1"/>
</dbReference>
<dbReference type="InterPro" id="IPR002509">
    <property type="entry name" value="NODB_dom"/>
</dbReference>
<sequence>METTVIDTVYGNQASQAIYPVPAASLKPSLPYHDKVAVLMFHHLDPKLKGRDIISPELFAQQIDYLSKKGIHFISLDQFRAFMHGGKVPDNAALITFDDGYESYYSIAYPILAKRHIPAVCFVITGAFQKNVKVYTPHMTTDQIVAMTHADPDMEVQAHTDNLHFKVDRKHDALTGPMKIDGKSETQQQYEQRIKTDLQKCVQQLSVLTPHPIDTFAYPYGMHNNTAIKTLKEVQIRYAFTTRPGLISKTSDPYLLPRINGGSPDITPEALYASIESAAAGSINLHKSQSPKKLTASR</sequence>
<comment type="subcellular location">
    <subcellularLocation>
        <location evidence="1">Secreted</location>
    </subcellularLocation>
</comment>
<dbReference type="CDD" id="cd10918">
    <property type="entry name" value="CE4_NodB_like_5s_6s"/>
    <property type="match status" value="1"/>
</dbReference>
<dbReference type="EC" id="3.-.-.-" evidence="4"/>
<evidence type="ECO:0000313" key="5">
    <source>
        <dbReference type="Proteomes" id="UP001310386"/>
    </source>
</evidence>
<dbReference type="InterPro" id="IPR051398">
    <property type="entry name" value="Polysacch_Deacetylase"/>
</dbReference>
<keyword evidence="5" id="KW-1185">Reference proteome</keyword>
<reference evidence="4" key="1">
    <citation type="submission" date="2023-12" db="EMBL/GenBank/DDBJ databases">
        <title>Fervidustalea candida gen. nov., sp. nov., a novel member of the family Paenibacillaceae isolated from a geothermal area.</title>
        <authorList>
            <person name="Li W.-J."/>
            <person name="Jiao J.-Y."/>
            <person name="Chen Y."/>
        </authorList>
    </citation>
    <scope>NUCLEOTIDE SEQUENCE</scope>
    <source>
        <strain evidence="4">SYSU GA230002</strain>
    </source>
</reference>
<name>A0ABU5ZMP0_9BACL</name>
<dbReference type="Pfam" id="PF01522">
    <property type="entry name" value="Polysacc_deac_1"/>
    <property type="match status" value="1"/>
</dbReference>
<keyword evidence="2" id="KW-0732">Signal</keyword>